<dbReference type="NCBIfam" id="TIGR03083">
    <property type="entry name" value="maleylpyruvate isomerase family mycothiol-dependent enzyme"/>
    <property type="match status" value="1"/>
</dbReference>
<evidence type="ECO:0000259" key="1">
    <source>
        <dbReference type="Pfam" id="PF11716"/>
    </source>
</evidence>
<dbReference type="InterPro" id="IPR017520">
    <property type="entry name" value="CHP03086"/>
</dbReference>
<keyword evidence="3" id="KW-1185">Reference proteome</keyword>
<evidence type="ECO:0000313" key="2">
    <source>
        <dbReference type="EMBL" id="QXN90583.1"/>
    </source>
</evidence>
<dbReference type="RefSeq" id="WP_218471451.1">
    <property type="nucleotide sequence ID" value="NZ_BAABJN010000006.1"/>
</dbReference>
<dbReference type="Pfam" id="PF11716">
    <property type="entry name" value="MDMPI_N"/>
    <property type="match status" value="1"/>
</dbReference>
<reference evidence="2 3" key="1">
    <citation type="submission" date="2021-07" db="EMBL/GenBank/DDBJ databases">
        <title>Whole Genome Sequence of Nocardia Iowensis.</title>
        <authorList>
            <person name="Lamm A."/>
            <person name="Collins-Fairclough A.M."/>
            <person name="Bunk B."/>
            <person name="Sproer C."/>
        </authorList>
    </citation>
    <scope>NUCLEOTIDE SEQUENCE [LARGE SCALE GENOMIC DNA]</scope>
    <source>
        <strain evidence="2 3">NRRL 5646</strain>
    </source>
</reference>
<gene>
    <name evidence="2" type="ORF">KV110_35200</name>
</gene>
<dbReference type="EMBL" id="CP078145">
    <property type="protein sequence ID" value="QXN90583.1"/>
    <property type="molecule type" value="Genomic_DNA"/>
</dbReference>
<proteinExistence type="predicted"/>
<evidence type="ECO:0000313" key="3">
    <source>
        <dbReference type="Proteomes" id="UP000694257"/>
    </source>
</evidence>
<dbReference type="InterPro" id="IPR024344">
    <property type="entry name" value="MDMPI_metal-binding"/>
</dbReference>
<sequence length="186" mass="19915">MDISELDARALHDLVPIVEALTDADLGAPTPCIGWQVRDLLQHMNSEHEAVSELLLPESAVLDADPRKAFGQIISRWITATGAALTDGRAISVPKFGTEFPAESLLSIHFADMLVHRWDIAKALGVDPDLPEDLVGLALPIALSIPDTGPLRGVNGYAQAVPIPDSAPPTDRLVAALGRSPDWQRP</sequence>
<feature type="domain" description="Mycothiol-dependent maleylpyruvate isomerase metal-binding" evidence="1">
    <location>
        <begin position="10"/>
        <end position="121"/>
    </location>
</feature>
<organism evidence="2 3">
    <name type="scientific">Nocardia iowensis</name>
    <dbReference type="NCBI Taxonomy" id="204891"/>
    <lineage>
        <taxon>Bacteria</taxon>
        <taxon>Bacillati</taxon>
        <taxon>Actinomycetota</taxon>
        <taxon>Actinomycetes</taxon>
        <taxon>Mycobacteriales</taxon>
        <taxon>Nocardiaceae</taxon>
        <taxon>Nocardia</taxon>
    </lineage>
</organism>
<name>A0ABX8RLY1_NOCIO</name>
<protein>
    <submittedName>
        <fullName evidence="2">TIGR03086 family protein</fullName>
    </submittedName>
</protein>
<dbReference type="InterPro" id="IPR017517">
    <property type="entry name" value="Maleyloyr_isom"/>
</dbReference>
<accession>A0ABX8RLY1</accession>
<dbReference type="NCBIfam" id="TIGR03086">
    <property type="entry name" value="TIGR03086 family metal-binding protein"/>
    <property type="match status" value="1"/>
</dbReference>
<dbReference type="Proteomes" id="UP000694257">
    <property type="component" value="Chromosome"/>
</dbReference>